<organism evidence="1 2">
    <name type="scientific">Archangium gephyra</name>
    <dbReference type="NCBI Taxonomy" id="48"/>
    <lineage>
        <taxon>Bacteria</taxon>
        <taxon>Pseudomonadati</taxon>
        <taxon>Myxococcota</taxon>
        <taxon>Myxococcia</taxon>
        <taxon>Myxococcales</taxon>
        <taxon>Cystobacterineae</taxon>
        <taxon>Archangiaceae</taxon>
        <taxon>Archangium</taxon>
    </lineage>
</organism>
<protein>
    <submittedName>
        <fullName evidence="1">Uncharacterized protein</fullName>
    </submittedName>
</protein>
<accession>A0A2W5TB52</accession>
<evidence type="ECO:0000313" key="1">
    <source>
        <dbReference type="EMBL" id="PZR12710.1"/>
    </source>
</evidence>
<dbReference type="EMBL" id="QFQP01000011">
    <property type="protein sequence ID" value="PZR12710.1"/>
    <property type="molecule type" value="Genomic_DNA"/>
</dbReference>
<dbReference type="AlphaFoldDB" id="A0A2W5TB52"/>
<reference evidence="1 2" key="1">
    <citation type="submission" date="2017-08" db="EMBL/GenBank/DDBJ databases">
        <title>Infants hospitalized years apart are colonized by the same room-sourced microbial strains.</title>
        <authorList>
            <person name="Brooks B."/>
            <person name="Olm M.R."/>
            <person name="Firek B.A."/>
            <person name="Baker R."/>
            <person name="Thomas B.C."/>
            <person name="Morowitz M.J."/>
            <person name="Banfield J.F."/>
        </authorList>
    </citation>
    <scope>NUCLEOTIDE SEQUENCE [LARGE SCALE GENOMIC DNA]</scope>
    <source>
        <strain evidence="1">S2_003_000_R2_14</strain>
    </source>
</reference>
<sequence length="99" mass="10574">MNTNNFIDQLEFKLLTGANAAAGAFLSHNGFRIPTASERMEFNRLALPAIMKLVADAAPTADSPLEVFEKLIALTASFAVKSIVVVMKLGVLDRPAAQA</sequence>
<comment type="caution">
    <text evidence="1">The sequence shown here is derived from an EMBL/GenBank/DDBJ whole genome shotgun (WGS) entry which is preliminary data.</text>
</comment>
<evidence type="ECO:0000313" key="2">
    <source>
        <dbReference type="Proteomes" id="UP000249061"/>
    </source>
</evidence>
<gene>
    <name evidence="1" type="ORF">DI536_14125</name>
</gene>
<proteinExistence type="predicted"/>
<name>A0A2W5TB52_9BACT</name>
<dbReference type="Proteomes" id="UP000249061">
    <property type="component" value="Unassembled WGS sequence"/>
</dbReference>